<feature type="transmembrane region" description="Helical" evidence="7">
    <location>
        <begin position="250"/>
        <end position="271"/>
    </location>
</feature>
<feature type="transmembrane region" description="Helical" evidence="7">
    <location>
        <begin position="336"/>
        <end position="357"/>
    </location>
</feature>
<feature type="transmembrane region" description="Helical" evidence="7">
    <location>
        <begin position="142"/>
        <end position="160"/>
    </location>
</feature>
<evidence type="ECO:0000313" key="11">
    <source>
        <dbReference type="Proteomes" id="UP000241848"/>
    </source>
</evidence>
<comment type="subcellular location">
    <subcellularLocation>
        <location evidence="1">Endomembrane system</location>
        <topology evidence="1">Multi-pass membrane protein</topology>
    </subcellularLocation>
    <subcellularLocation>
        <location evidence="6">Membrane</location>
        <topology evidence="6">Multi-pass membrane protein</topology>
    </subcellularLocation>
</comment>
<evidence type="ECO:0000259" key="8">
    <source>
        <dbReference type="Pfam" id="PF00361"/>
    </source>
</evidence>
<feature type="transmembrane region" description="Helical" evidence="7">
    <location>
        <begin position="172"/>
        <end position="192"/>
    </location>
</feature>
<dbReference type="EMBL" id="PXYV01000005">
    <property type="protein sequence ID" value="PSR23476.1"/>
    <property type="molecule type" value="Genomic_DNA"/>
</dbReference>
<dbReference type="NCBIfam" id="NF005141">
    <property type="entry name" value="PRK06590.1"/>
    <property type="match status" value="1"/>
</dbReference>
<evidence type="ECO:0000256" key="1">
    <source>
        <dbReference type="ARBA" id="ARBA00004127"/>
    </source>
</evidence>
<evidence type="ECO:0000256" key="4">
    <source>
        <dbReference type="ARBA" id="ARBA00022989"/>
    </source>
</evidence>
<dbReference type="InterPro" id="IPR003945">
    <property type="entry name" value="NU5C-like"/>
</dbReference>
<feature type="transmembrane region" description="Helical" evidence="7">
    <location>
        <begin position="283"/>
        <end position="301"/>
    </location>
</feature>
<reference evidence="10 11" key="1">
    <citation type="journal article" date="2014" name="BMC Genomics">
        <title>Comparison of environmental and isolate Sulfobacillus genomes reveals diverse carbon, sulfur, nitrogen, and hydrogen metabolisms.</title>
        <authorList>
            <person name="Justice N.B."/>
            <person name="Norman A."/>
            <person name="Brown C.T."/>
            <person name="Singh A."/>
            <person name="Thomas B.C."/>
            <person name="Banfield J.F."/>
        </authorList>
    </citation>
    <scope>NUCLEOTIDE SEQUENCE [LARGE SCALE GENOMIC DNA]</scope>
    <source>
        <strain evidence="10">AMDSBA3</strain>
    </source>
</reference>
<feature type="transmembrane region" description="Helical" evidence="7">
    <location>
        <begin position="212"/>
        <end position="229"/>
    </location>
</feature>
<feature type="transmembrane region" description="Helical" evidence="7">
    <location>
        <begin position="30"/>
        <end position="50"/>
    </location>
</feature>
<dbReference type="PRINTS" id="PR01434">
    <property type="entry name" value="NADHDHGNASE5"/>
</dbReference>
<feature type="transmembrane region" description="Helical" evidence="7">
    <location>
        <begin position="502"/>
        <end position="523"/>
    </location>
</feature>
<feature type="transmembrane region" description="Helical" evidence="7">
    <location>
        <begin position="412"/>
        <end position="434"/>
    </location>
</feature>
<dbReference type="PRINTS" id="PR01435">
    <property type="entry name" value="NPOXDRDTASE5"/>
</dbReference>
<evidence type="ECO:0000256" key="2">
    <source>
        <dbReference type="ARBA" id="ARBA00008483"/>
    </source>
</evidence>
<feature type="transmembrane region" description="Helical" evidence="7">
    <location>
        <begin position="378"/>
        <end position="397"/>
    </location>
</feature>
<dbReference type="AlphaFoldDB" id="A0A2T2WMM6"/>
<dbReference type="NCBIfam" id="TIGR01974">
    <property type="entry name" value="NDH_I_L"/>
    <property type="match status" value="1"/>
</dbReference>
<dbReference type="Pfam" id="PF00662">
    <property type="entry name" value="Proton_antipo_N"/>
    <property type="match status" value="1"/>
</dbReference>
<dbReference type="InterPro" id="IPR018393">
    <property type="entry name" value="NADHpl_OxRdtase_5_subgr"/>
</dbReference>
<evidence type="ECO:0000256" key="5">
    <source>
        <dbReference type="ARBA" id="ARBA00023136"/>
    </source>
</evidence>
<evidence type="ECO:0000256" key="3">
    <source>
        <dbReference type="ARBA" id="ARBA00022692"/>
    </source>
</evidence>
<dbReference type="InterPro" id="IPR001750">
    <property type="entry name" value="ND/Mrp_TM"/>
</dbReference>
<dbReference type="InterPro" id="IPR001516">
    <property type="entry name" value="Proton_antipo_N"/>
</dbReference>
<accession>A0A2T2WMM6</accession>
<dbReference type="GO" id="GO:0015990">
    <property type="term" value="P:electron transport coupled proton transport"/>
    <property type="evidence" value="ECO:0007669"/>
    <property type="project" value="TreeGrafter"/>
</dbReference>
<dbReference type="GO" id="GO:0008137">
    <property type="term" value="F:NADH dehydrogenase (ubiquinone) activity"/>
    <property type="evidence" value="ECO:0007669"/>
    <property type="project" value="InterPro"/>
</dbReference>
<keyword evidence="5 7" id="KW-0472">Membrane</keyword>
<dbReference type="GO" id="GO:0003954">
    <property type="term" value="F:NADH dehydrogenase activity"/>
    <property type="evidence" value="ECO:0007669"/>
    <property type="project" value="TreeGrafter"/>
</dbReference>
<protein>
    <submittedName>
        <fullName evidence="10">NADH-quinone oxidoreductase subunit L</fullName>
    </submittedName>
</protein>
<gene>
    <name evidence="10" type="ORF">C7B45_02750</name>
</gene>
<feature type="domain" description="NADH-Ubiquinone oxidoreductase (complex I) chain 5 N-terminal" evidence="9">
    <location>
        <begin position="69"/>
        <end position="119"/>
    </location>
</feature>
<dbReference type="Proteomes" id="UP000241848">
    <property type="component" value="Unassembled WGS sequence"/>
</dbReference>
<feature type="transmembrane region" description="Helical" evidence="7">
    <location>
        <begin position="118"/>
        <end position="136"/>
    </location>
</feature>
<dbReference type="GO" id="GO:0012505">
    <property type="term" value="C:endomembrane system"/>
    <property type="evidence" value="ECO:0007669"/>
    <property type="project" value="UniProtKB-SubCell"/>
</dbReference>
<evidence type="ECO:0000256" key="6">
    <source>
        <dbReference type="RuleBase" id="RU000320"/>
    </source>
</evidence>
<sequence>MQGLLEILVLPLIGAATITAFKGLMPKRLAGIWASFLVGVSFILSIVADVRLSHLSASHRVVTGAIWNWVTGFGPSIHFQLYLDPLAGVWLLIITGVGALIHVYSIGYMHGDDGEPRYFAYLNFFVFSMLLLVLAGNLAVLLIGWALVGLASYFLIGFWYQRPTAVAAAKKAFVMNTLGDVGILLGLALLYLHYHSVGYQHLFAIFSHATPGSAFFEWTAFLLYLGAMAKSAQFPLHMWLADAMEGPTPVSALIHAATMVTAGVYLMTRLYPLLRIAPVTHELVAAIAAFTCIFAASVAFYQQDIKKVLAYSTLSQLGYMLLAVGVGAYTAGVFHFMMHAFFKAALFLAAGSVIHALNGEQDLSKMGGLWRKMPWTMAAFLAATLAISGIPPFSGYFSKEAILGQTYNSGHYILWGIGVFTAGMTSFYMFRLFFLTFFGKPRDEKLYEHAHEAPWVMTVPVVALGVLSVVGGAIGGWLNGWLAPVFHQYAGASHAALESGPIFGTVIAVGLAVVAFGVAYWLYVVRQTAPRAGIASIPGIWMYKAWGMDSAWMAVVVNPLKQLGVGVLAVERGILAGVMGIADGVQAWASDLAPIETGYVRRYALSIMVGVVALLAYYLIRIGFIS</sequence>
<dbReference type="Pfam" id="PF00361">
    <property type="entry name" value="Proton_antipo_M"/>
    <property type="match status" value="1"/>
</dbReference>
<organism evidence="10 11">
    <name type="scientific">Sulfobacillus acidophilus</name>
    <dbReference type="NCBI Taxonomy" id="53633"/>
    <lineage>
        <taxon>Bacteria</taxon>
        <taxon>Bacillati</taxon>
        <taxon>Bacillota</taxon>
        <taxon>Clostridia</taxon>
        <taxon>Eubacteriales</taxon>
        <taxon>Clostridiales Family XVII. Incertae Sedis</taxon>
        <taxon>Sulfobacillus</taxon>
    </lineage>
</organism>
<dbReference type="GO" id="GO:0016020">
    <property type="term" value="C:membrane"/>
    <property type="evidence" value="ECO:0007669"/>
    <property type="project" value="UniProtKB-SubCell"/>
</dbReference>
<keyword evidence="3 6" id="KW-0812">Transmembrane</keyword>
<name>A0A2T2WMM6_9FIRM</name>
<feature type="transmembrane region" description="Helical" evidence="7">
    <location>
        <begin position="308"/>
        <end position="330"/>
    </location>
</feature>
<feature type="transmembrane region" description="Helical" evidence="7">
    <location>
        <begin position="455"/>
        <end position="482"/>
    </location>
</feature>
<evidence type="ECO:0000256" key="7">
    <source>
        <dbReference type="SAM" id="Phobius"/>
    </source>
</evidence>
<dbReference type="PANTHER" id="PTHR42829">
    <property type="entry name" value="NADH-UBIQUINONE OXIDOREDUCTASE CHAIN 5"/>
    <property type="match status" value="1"/>
</dbReference>
<dbReference type="PANTHER" id="PTHR42829:SF2">
    <property type="entry name" value="NADH-UBIQUINONE OXIDOREDUCTASE CHAIN 5"/>
    <property type="match status" value="1"/>
</dbReference>
<evidence type="ECO:0000313" key="10">
    <source>
        <dbReference type="EMBL" id="PSR23476.1"/>
    </source>
</evidence>
<evidence type="ECO:0000259" key="9">
    <source>
        <dbReference type="Pfam" id="PF00662"/>
    </source>
</evidence>
<keyword evidence="4 7" id="KW-1133">Transmembrane helix</keyword>
<dbReference type="GO" id="GO:0042773">
    <property type="term" value="P:ATP synthesis coupled electron transport"/>
    <property type="evidence" value="ECO:0007669"/>
    <property type="project" value="InterPro"/>
</dbReference>
<dbReference type="Gene3D" id="1.20.5.2700">
    <property type="match status" value="1"/>
</dbReference>
<comment type="similarity">
    <text evidence="2">Belongs to the CPA3 antiporters (TC 2.A.63) subunit A family.</text>
</comment>
<feature type="transmembrane region" description="Helical" evidence="7">
    <location>
        <begin position="62"/>
        <end position="81"/>
    </location>
</feature>
<feature type="transmembrane region" description="Helical" evidence="7">
    <location>
        <begin position="603"/>
        <end position="620"/>
    </location>
</feature>
<feature type="transmembrane region" description="Helical" evidence="7">
    <location>
        <begin position="87"/>
        <end position="106"/>
    </location>
</feature>
<proteinExistence type="inferred from homology"/>
<feature type="domain" description="NADH:quinone oxidoreductase/Mrp antiporter transmembrane" evidence="8">
    <location>
        <begin position="135"/>
        <end position="425"/>
    </location>
</feature>
<comment type="caution">
    <text evidence="10">The sequence shown here is derived from an EMBL/GenBank/DDBJ whole genome shotgun (WGS) entry which is preliminary data.</text>
</comment>